<feature type="region of interest" description="Disordered" evidence="1">
    <location>
        <begin position="324"/>
        <end position="357"/>
    </location>
</feature>
<evidence type="ECO:0000256" key="1">
    <source>
        <dbReference type="SAM" id="MobiDB-lite"/>
    </source>
</evidence>
<dbReference type="InterPro" id="IPR023606">
    <property type="entry name" value="CoA-Trfase_III_dom_1_sf"/>
</dbReference>
<keyword evidence="3" id="KW-1185">Reference proteome</keyword>
<sequence>MAGPLAGIRIIELAGIGPGPFCGMMLADMGAEVIRVDRAQINPVAAIGHGVLFRNRRSIALDLKHADGRDALLDLVASADGLIEGYRPGVTERLGVGPDACLARNPKLVYGRMTGWGQQGPLAQVAGHDINYIALGGALHAMGRAGEKPAIPLNLVGDFGGGGMLLAYGMVCALLSAQRTGAGQVIDAAMIDGTSLLMAMFHDLQHQGLFSDQRGTHMLDSGAPYYEVYETADGHWIALGSIEPQFYALLCQLLELPADQFAAQNDVASWPAQKQALTALFKTRSREQWCELLEGTDVCFAPVLSLAEMPDHPHHRARSAFVEVGGQRQPAPAPRFSATPAGTPQPAQPPGTHTRDVLADWGFDAQRIDQLLASGGAHQR</sequence>
<dbReference type="PANTHER" id="PTHR48228:SF5">
    <property type="entry name" value="ALPHA-METHYLACYL-COA RACEMASE"/>
    <property type="match status" value="1"/>
</dbReference>
<evidence type="ECO:0000313" key="2">
    <source>
        <dbReference type="EMBL" id="MEY1662210.1"/>
    </source>
</evidence>
<dbReference type="SUPFAM" id="SSF89796">
    <property type="entry name" value="CoA-transferase family III (CaiB/BaiF)"/>
    <property type="match status" value="1"/>
</dbReference>
<dbReference type="PANTHER" id="PTHR48228">
    <property type="entry name" value="SUCCINYL-COA--D-CITRAMALATE COA-TRANSFERASE"/>
    <property type="match status" value="1"/>
</dbReference>
<comment type="caution">
    <text evidence="2">The sequence shown here is derived from an EMBL/GenBank/DDBJ whole genome shotgun (WGS) entry which is preliminary data.</text>
</comment>
<dbReference type="RefSeq" id="WP_369455449.1">
    <property type="nucleotide sequence ID" value="NZ_JBGCUO010000001.1"/>
</dbReference>
<dbReference type="Proteomes" id="UP001562065">
    <property type="component" value="Unassembled WGS sequence"/>
</dbReference>
<dbReference type="Pfam" id="PF02515">
    <property type="entry name" value="CoA_transf_3"/>
    <property type="match status" value="1"/>
</dbReference>
<name>A0ABV4AH99_9GAMM</name>
<proteinExistence type="predicted"/>
<evidence type="ECO:0000313" key="3">
    <source>
        <dbReference type="Proteomes" id="UP001562065"/>
    </source>
</evidence>
<dbReference type="EMBL" id="JBGCUO010000001">
    <property type="protein sequence ID" value="MEY1662210.1"/>
    <property type="molecule type" value="Genomic_DNA"/>
</dbReference>
<keyword evidence="2" id="KW-0808">Transferase</keyword>
<dbReference type="Gene3D" id="3.40.50.10540">
    <property type="entry name" value="Crotonobetainyl-coa:carnitine coa-transferase, domain 1"/>
    <property type="match status" value="1"/>
</dbReference>
<organism evidence="2 3">
    <name type="scientific">Isoalcanivorax beigongshangi</name>
    <dbReference type="NCBI Taxonomy" id="3238810"/>
    <lineage>
        <taxon>Bacteria</taxon>
        <taxon>Pseudomonadati</taxon>
        <taxon>Pseudomonadota</taxon>
        <taxon>Gammaproteobacteria</taxon>
        <taxon>Oceanospirillales</taxon>
        <taxon>Alcanivoracaceae</taxon>
        <taxon>Isoalcanivorax</taxon>
    </lineage>
</organism>
<reference evidence="2 3" key="1">
    <citation type="submission" date="2024-07" db="EMBL/GenBank/DDBJ databases">
        <authorList>
            <person name="Ren Q."/>
        </authorList>
    </citation>
    <scope>NUCLEOTIDE SEQUENCE [LARGE SCALE GENOMIC DNA]</scope>
    <source>
        <strain evidence="2 3">REN37</strain>
    </source>
</reference>
<dbReference type="InterPro" id="IPR044855">
    <property type="entry name" value="CoA-Trfase_III_dom3_sf"/>
</dbReference>
<dbReference type="GO" id="GO:0016740">
    <property type="term" value="F:transferase activity"/>
    <property type="evidence" value="ECO:0007669"/>
    <property type="project" value="UniProtKB-KW"/>
</dbReference>
<protein>
    <submittedName>
        <fullName evidence="2">CaiB/BaiF CoA transferase family protein</fullName>
    </submittedName>
</protein>
<gene>
    <name evidence="2" type="ORF">AB5I84_08625</name>
</gene>
<dbReference type="Gene3D" id="3.30.1540.10">
    <property type="entry name" value="formyl-coa transferase, domain 3"/>
    <property type="match status" value="1"/>
</dbReference>
<dbReference type="InterPro" id="IPR003673">
    <property type="entry name" value="CoA-Trfase_fam_III"/>
</dbReference>
<dbReference type="InterPro" id="IPR050509">
    <property type="entry name" value="CoA-transferase_III"/>
</dbReference>
<accession>A0ABV4AH99</accession>